<dbReference type="Gene3D" id="3.30.420.10">
    <property type="entry name" value="Ribonuclease H-like superfamily/Ribonuclease H"/>
    <property type="match status" value="1"/>
</dbReference>
<sequence>MTSYDIYVHIIIQNPFCEYVGKFDGWTSPPSYIIIAKLIEQFEMGKPYTYSTFITYIMEEFHALVGRDFVKSFLRRHYDEVVQRWCSPQDSGRMEINRQDCDRYHSDLANYVSGKPTCAIIAIDDSGQQDWPDAKPQLMLVTAESTNQQLHYKVKRNGILLTVMHGITLCSDTLPQLVVTKRVTLNADVQATGLRFNADVVIVHGPKGYVNFIFFRAQIIDVLISYVDSLRLMMLGEIEEAIMLMDNLIAHQKGETLQILVDARVRPVYIPPHSSNAFYIEDLLTFALLKQELRKANSNSNVRTQTLTISRLVAATKTATAPSRNRSAFRRAAIKSELIDGTKIA</sequence>
<name>A0A5J4UZ45_9EUKA</name>
<dbReference type="EMBL" id="SNRW01011055">
    <property type="protein sequence ID" value="KAA6375688.1"/>
    <property type="molecule type" value="Genomic_DNA"/>
</dbReference>
<evidence type="ECO:0000313" key="2">
    <source>
        <dbReference type="Proteomes" id="UP000324800"/>
    </source>
</evidence>
<gene>
    <name evidence="1" type="ORF">EZS28_028785</name>
</gene>
<dbReference type="InterPro" id="IPR036397">
    <property type="entry name" value="RNaseH_sf"/>
</dbReference>
<comment type="caution">
    <text evidence="1">The sequence shown here is derived from an EMBL/GenBank/DDBJ whole genome shotgun (WGS) entry which is preliminary data.</text>
</comment>
<proteinExistence type="predicted"/>
<organism evidence="1 2">
    <name type="scientific">Streblomastix strix</name>
    <dbReference type="NCBI Taxonomy" id="222440"/>
    <lineage>
        <taxon>Eukaryota</taxon>
        <taxon>Metamonada</taxon>
        <taxon>Preaxostyla</taxon>
        <taxon>Oxymonadida</taxon>
        <taxon>Streblomastigidae</taxon>
        <taxon>Streblomastix</taxon>
    </lineage>
</organism>
<protein>
    <recommendedName>
        <fullName evidence="3">DDE-1 domain-containing protein</fullName>
    </recommendedName>
</protein>
<evidence type="ECO:0000313" key="1">
    <source>
        <dbReference type="EMBL" id="KAA6375688.1"/>
    </source>
</evidence>
<reference evidence="1 2" key="1">
    <citation type="submission" date="2019-03" db="EMBL/GenBank/DDBJ databases">
        <title>Single cell metagenomics reveals metabolic interactions within the superorganism composed of flagellate Streblomastix strix and complex community of Bacteroidetes bacteria on its surface.</title>
        <authorList>
            <person name="Treitli S.C."/>
            <person name="Kolisko M."/>
            <person name="Husnik F."/>
            <person name="Keeling P."/>
            <person name="Hampl V."/>
        </authorList>
    </citation>
    <scope>NUCLEOTIDE SEQUENCE [LARGE SCALE GENOMIC DNA]</scope>
    <source>
        <strain evidence="1">ST1C</strain>
    </source>
</reference>
<dbReference type="GO" id="GO:0003676">
    <property type="term" value="F:nucleic acid binding"/>
    <property type="evidence" value="ECO:0007669"/>
    <property type="project" value="InterPro"/>
</dbReference>
<evidence type="ECO:0008006" key="3">
    <source>
        <dbReference type="Google" id="ProtNLM"/>
    </source>
</evidence>
<dbReference type="AlphaFoldDB" id="A0A5J4UZ45"/>
<dbReference type="Proteomes" id="UP000324800">
    <property type="component" value="Unassembled WGS sequence"/>
</dbReference>
<accession>A0A5J4UZ45</accession>